<dbReference type="Pfam" id="PF00271">
    <property type="entry name" value="Helicase_C"/>
    <property type="match status" value="1"/>
</dbReference>
<feature type="domain" description="Helicase C-terminal" evidence="11">
    <location>
        <begin position="252"/>
        <end position="401"/>
    </location>
</feature>
<keyword evidence="5" id="KW-0067">ATP-binding</keyword>
<dbReference type="InterPro" id="IPR029057">
    <property type="entry name" value="PRTase-like"/>
</dbReference>
<dbReference type="EC" id="5.6.2.4" evidence="9"/>
<dbReference type="SUPFAM" id="SSF53271">
    <property type="entry name" value="PRTase-like"/>
    <property type="match status" value="1"/>
</dbReference>
<keyword evidence="2" id="KW-0547">Nucleotide-binding</keyword>
<dbReference type="RefSeq" id="WP_263125869.1">
    <property type="nucleotide sequence ID" value="NZ_CP106753.1"/>
</dbReference>
<dbReference type="InterPro" id="IPR004589">
    <property type="entry name" value="DNA_helicase_ATP-dep_RecQ"/>
</dbReference>
<dbReference type="EMBL" id="CP106753">
    <property type="protein sequence ID" value="UXY16480.1"/>
    <property type="molecule type" value="Genomic_DNA"/>
</dbReference>
<dbReference type="Proteomes" id="UP001061302">
    <property type="component" value="Chromosome"/>
</dbReference>
<protein>
    <recommendedName>
        <fullName evidence="9">DNA 3'-5' helicase</fullName>
        <ecNumber evidence="9">5.6.2.4</ecNumber>
    </recommendedName>
</protein>
<dbReference type="GO" id="GO:0003678">
    <property type="term" value="F:DNA helicase activity"/>
    <property type="evidence" value="ECO:0007669"/>
    <property type="project" value="UniProtKB-EC"/>
</dbReference>
<dbReference type="CDD" id="cd06223">
    <property type="entry name" value="PRTases_typeI"/>
    <property type="match status" value="1"/>
</dbReference>
<feature type="domain" description="Helicase ATP-binding" evidence="10">
    <location>
        <begin position="51"/>
        <end position="226"/>
    </location>
</feature>
<evidence type="ECO:0000256" key="4">
    <source>
        <dbReference type="ARBA" id="ARBA00022806"/>
    </source>
</evidence>
<dbReference type="InterPro" id="IPR002464">
    <property type="entry name" value="DNA/RNA_helicase_DEAH_CS"/>
</dbReference>
<keyword evidence="14" id="KW-1185">Reference proteome</keyword>
<dbReference type="Gene3D" id="3.40.50.2020">
    <property type="match status" value="1"/>
</dbReference>
<dbReference type="PROSITE" id="PS00690">
    <property type="entry name" value="DEAH_ATP_HELICASE"/>
    <property type="match status" value="1"/>
</dbReference>
<dbReference type="PANTHER" id="PTHR13710">
    <property type="entry name" value="DNA HELICASE RECQ FAMILY MEMBER"/>
    <property type="match status" value="1"/>
</dbReference>
<dbReference type="SUPFAM" id="SSF52540">
    <property type="entry name" value="P-loop containing nucleoside triphosphate hydrolases"/>
    <property type="match status" value="1"/>
</dbReference>
<dbReference type="SMART" id="SM00490">
    <property type="entry name" value="HELICc"/>
    <property type="match status" value="1"/>
</dbReference>
<sequence length="711" mass="78687">MLSWLRAIARPTKARENNNVAYDPRRALELLRIGSGRADATFRDGQEDAIRHIVEGKGRLLVVQKTGWGKSFVYFIATKLLRETGAGPALLISPLLALMRNQIAAAERMGVRAATINSDNQDEWKAVEAKLHRNEVDILLIAPEKLGNDWFNTEVLAGIAGQISLMVIDEAHCISDWGHDFRPHYRLLERIARTLPANLRLLATTATANNRVMEDLVAVLGPNMKVLRGDLNRDSLTLQTMRLPSQAVRMAWIAQQLNSLPGHGIIYTLTIRDANQLADWLKAKGFAVEAYTGKTGDRREELEQALQENQVKALVATTALGMGYDKPDLAFVIHFQMPGSVVAYYQQVGRAGRALRSAYGVLLSGDEEEGITDWFIRSAFPTRQEVDDVLGALNEAPEGLSIPELMTCVNMSKGRIEKTITALSLESPAPIAKQNTKWQLTAAELVEGFWARADRLTKLRRAELQQMQEYVARPFGQHMGFLINALDGDSSTVSPPSLPALSEEVDDLLIREAEEFLCRTSLPIEPRKKWPAGGMPQYGIHTASTIPYQAQPGKALCVWGDAGWGSLVRQGKYHDGRFSDELITACVKMIAEWNPQPAPTWVTCVPSLRHPDLVPDFAQRLAAALDLPFHMVIAKTDARPEQKTMANSTQQARNIDGSLALNGQPILRGPVLLIDDMVDSRWTLTVSAWLLRKNGSGAVWPMALSQTGHDE</sequence>
<reference evidence="12" key="1">
    <citation type="submission" date="2022-10" db="EMBL/GenBank/DDBJ databases">
        <title>Chitiniphilus purpureus sp. nov., a novel chitin-degrading bacterium isolated from crawfish pond sediment.</title>
        <authorList>
            <person name="Li K."/>
        </authorList>
    </citation>
    <scope>NUCLEOTIDE SEQUENCE</scope>
    <source>
        <strain evidence="12">CD1</strain>
    </source>
</reference>
<evidence type="ECO:0000256" key="1">
    <source>
        <dbReference type="ARBA" id="ARBA00005446"/>
    </source>
</evidence>
<dbReference type="Gene3D" id="3.40.50.300">
    <property type="entry name" value="P-loop containing nucleotide triphosphate hydrolases"/>
    <property type="match status" value="2"/>
</dbReference>
<gene>
    <name evidence="12" type="ORF">N8I74_05135</name>
    <name evidence="13" type="ORF">N8I74_05510</name>
</gene>
<evidence type="ECO:0000256" key="5">
    <source>
        <dbReference type="ARBA" id="ARBA00022840"/>
    </source>
</evidence>
<keyword evidence="4 12" id="KW-0347">Helicase</keyword>
<dbReference type="InterPro" id="IPR000836">
    <property type="entry name" value="PRTase_dom"/>
</dbReference>
<evidence type="ECO:0000256" key="7">
    <source>
        <dbReference type="ARBA" id="ARBA00023235"/>
    </source>
</evidence>
<keyword evidence="7" id="KW-0413">Isomerase</keyword>
<evidence type="ECO:0000259" key="10">
    <source>
        <dbReference type="PROSITE" id="PS51192"/>
    </source>
</evidence>
<evidence type="ECO:0000256" key="3">
    <source>
        <dbReference type="ARBA" id="ARBA00022801"/>
    </source>
</evidence>
<dbReference type="PROSITE" id="PS51194">
    <property type="entry name" value="HELICASE_CTER"/>
    <property type="match status" value="1"/>
</dbReference>
<dbReference type="InterPro" id="IPR014001">
    <property type="entry name" value="Helicase_ATP-bd"/>
</dbReference>
<comment type="catalytic activity">
    <reaction evidence="8">
        <text>Couples ATP hydrolysis with the unwinding of duplex DNA by translocating in the 3'-5' direction.</text>
        <dbReference type="EC" id="5.6.2.4"/>
    </reaction>
</comment>
<dbReference type="InterPro" id="IPR027417">
    <property type="entry name" value="P-loop_NTPase"/>
</dbReference>
<dbReference type="EMBL" id="CP106753">
    <property type="protein sequence ID" value="UXY16406.1"/>
    <property type="molecule type" value="Genomic_DNA"/>
</dbReference>
<dbReference type="PANTHER" id="PTHR13710:SF105">
    <property type="entry name" value="ATP-DEPENDENT DNA HELICASE Q1"/>
    <property type="match status" value="1"/>
</dbReference>
<proteinExistence type="inferred from homology"/>
<keyword evidence="3 12" id="KW-0378">Hydrolase</keyword>
<evidence type="ECO:0000256" key="6">
    <source>
        <dbReference type="ARBA" id="ARBA00023125"/>
    </source>
</evidence>
<dbReference type="Pfam" id="PF00270">
    <property type="entry name" value="DEAD"/>
    <property type="match status" value="1"/>
</dbReference>
<evidence type="ECO:0000313" key="14">
    <source>
        <dbReference type="Proteomes" id="UP001061302"/>
    </source>
</evidence>
<name>A0ABY6DSF5_9NEIS</name>
<evidence type="ECO:0000313" key="12">
    <source>
        <dbReference type="EMBL" id="UXY16406.1"/>
    </source>
</evidence>
<evidence type="ECO:0000256" key="2">
    <source>
        <dbReference type="ARBA" id="ARBA00022741"/>
    </source>
</evidence>
<organism evidence="12 14">
    <name type="scientific">Chitiniphilus purpureus</name>
    <dbReference type="NCBI Taxonomy" id="2981137"/>
    <lineage>
        <taxon>Bacteria</taxon>
        <taxon>Pseudomonadati</taxon>
        <taxon>Pseudomonadota</taxon>
        <taxon>Betaproteobacteria</taxon>
        <taxon>Neisseriales</taxon>
        <taxon>Chitinibacteraceae</taxon>
        <taxon>Chitiniphilus</taxon>
    </lineage>
</organism>
<evidence type="ECO:0000259" key="11">
    <source>
        <dbReference type="PROSITE" id="PS51194"/>
    </source>
</evidence>
<dbReference type="SMART" id="SM00487">
    <property type="entry name" value="DEXDc"/>
    <property type="match status" value="1"/>
</dbReference>
<evidence type="ECO:0000313" key="13">
    <source>
        <dbReference type="EMBL" id="UXY16480.1"/>
    </source>
</evidence>
<evidence type="ECO:0000256" key="8">
    <source>
        <dbReference type="ARBA" id="ARBA00034617"/>
    </source>
</evidence>
<dbReference type="GO" id="GO:0016787">
    <property type="term" value="F:hydrolase activity"/>
    <property type="evidence" value="ECO:0007669"/>
    <property type="project" value="UniProtKB-KW"/>
</dbReference>
<comment type="similarity">
    <text evidence="1">Belongs to the helicase family. RecQ subfamily.</text>
</comment>
<dbReference type="NCBIfam" id="TIGR00614">
    <property type="entry name" value="recQ_fam"/>
    <property type="match status" value="1"/>
</dbReference>
<keyword evidence="6" id="KW-0238">DNA-binding</keyword>
<accession>A0ABY6DSF5</accession>
<dbReference type="InterPro" id="IPR001650">
    <property type="entry name" value="Helicase_C-like"/>
</dbReference>
<evidence type="ECO:0000256" key="9">
    <source>
        <dbReference type="ARBA" id="ARBA00034808"/>
    </source>
</evidence>
<dbReference type="InterPro" id="IPR011545">
    <property type="entry name" value="DEAD/DEAH_box_helicase_dom"/>
</dbReference>
<dbReference type="PROSITE" id="PS51192">
    <property type="entry name" value="HELICASE_ATP_BIND_1"/>
    <property type="match status" value="1"/>
</dbReference>